<dbReference type="PANTHER" id="PTHR43861:SF1">
    <property type="entry name" value="TRANS-ACONITATE 2-METHYLTRANSFERASE"/>
    <property type="match status" value="1"/>
</dbReference>
<evidence type="ECO:0000256" key="2">
    <source>
        <dbReference type="ARBA" id="ARBA00022679"/>
    </source>
</evidence>
<keyword evidence="1" id="KW-0489">Methyltransferase</keyword>
<dbReference type="PANTHER" id="PTHR43861">
    <property type="entry name" value="TRANS-ACONITATE 2-METHYLTRANSFERASE-RELATED"/>
    <property type="match status" value="1"/>
</dbReference>
<proteinExistence type="predicted"/>
<dbReference type="Gene3D" id="3.40.50.150">
    <property type="entry name" value="Vaccinia Virus protein VP39"/>
    <property type="match status" value="1"/>
</dbReference>
<dbReference type="InterPro" id="IPR041698">
    <property type="entry name" value="Methyltransf_25"/>
</dbReference>
<organism evidence="4 5">
    <name type="scientific">Dictyobacter formicarum</name>
    <dbReference type="NCBI Taxonomy" id="2778368"/>
    <lineage>
        <taxon>Bacteria</taxon>
        <taxon>Bacillati</taxon>
        <taxon>Chloroflexota</taxon>
        <taxon>Ktedonobacteria</taxon>
        <taxon>Ktedonobacterales</taxon>
        <taxon>Dictyobacteraceae</taxon>
        <taxon>Dictyobacter</taxon>
    </lineage>
</organism>
<dbReference type="Proteomes" id="UP000635565">
    <property type="component" value="Unassembled WGS sequence"/>
</dbReference>
<dbReference type="InterPro" id="IPR029063">
    <property type="entry name" value="SAM-dependent_MTases_sf"/>
</dbReference>
<sequence>MAQEFSQRGDKTGWFEPFYVEANGNEQAIHWADMISNPGLVEWLDRQQIDGHGHKALVVGCGLGDDAEELARRGFDVVAFDISPTAISWCQQRFPDSPVHYVAMDALNVPSSWQHSFDFIFEAYTVQVLPADLHPRLASSLANCLADGGRLLVVCRGRSSDDHVAGITWSLTRENLDVFTAAGLRQIQFEDYLDHEVPPSRRFRVQYQRELPTN</sequence>
<name>A0ABQ3VGH8_9CHLR</name>
<dbReference type="Pfam" id="PF13649">
    <property type="entry name" value="Methyltransf_25"/>
    <property type="match status" value="1"/>
</dbReference>
<evidence type="ECO:0000313" key="4">
    <source>
        <dbReference type="EMBL" id="GHO85120.1"/>
    </source>
</evidence>
<dbReference type="EMBL" id="BNJJ01000008">
    <property type="protein sequence ID" value="GHO85120.1"/>
    <property type="molecule type" value="Genomic_DNA"/>
</dbReference>
<protein>
    <recommendedName>
        <fullName evidence="3">Methyltransferase domain-containing protein</fullName>
    </recommendedName>
</protein>
<evidence type="ECO:0000313" key="5">
    <source>
        <dbReference type="Proteomes" id="UP000635565"/>
    </source>
</evidence>
<gene>
    <name evidence="4" type="ORF">KSZ_31260</name>
</gene>
<comment type="caution">
    <text evidence="4">The sequence shown here is derived from an EMBL/GenBank/DDBJ whole genome shotgun (WGS) entry which is preliminary data.</text>
</comment>
<evidence type="ECO:0000256" key="1">
    <source>
        <dbReference type="ARBA" id="ARBA00022603"/>
    </source>
</evidence>
<accession>A0ABQ3VGH8</accession>
<feature type="domain" description="Methyltransferase" evidence="3">
    <location>
        <begin position="57"/>
        <end position="149"/>
    </location>
</feature>
<keyword evidence="5" id="KW-1185">Reference proteome</keyword>
<reference evidence="4 5" key="1">
    <citation type="journal article" date="2021" name="Int. J. Syst. Evol. Microbiol.">
        <title>Reticulibacter mediterranei gen. nov., sp. nov., within the new family Reticulibacteraceae fam. nov., and Ktedonospora formicarum gen. nov., sp. nov., Ktedonobacter robiniae sp. nov., Dictyobacter formicarum sp. nov. and Dictyobacter arantiisoli sp. nov., belonging to the class Ktedonobacteria.</title>
        <authorList>
            <person name="Yabe S."/>
            <person name="Zheng Y."/>
            <person name="Wang C.M."/>
            <person name="Sakai Y."/>
            <person name="Abe K."/>
            <person name="Yokota A."/>
            <person name="Donadio S."/>
            <person name="Cavaletti L."/>
            <person name="Monciardini P."/>
        </authorList>
    </citation>
    <scope>NUCLEOTIDE SEQUENCE [LARGE SCALE GENOMIC DNA]</scope>
    <source>
        <strain evidence="4 5">SOSP1-9</strain>
    </source>
</reference>
<dbReference type="CDD" id="cd02440">
    <property type="entry name" value="AdoMet_MTases"/>
    <property type="match status" value="1"/>
</dbReference>
<dbReference type="SUPFAM" id="SSF53335">
    <property type="entry name" value="S-adenosyl-L-methionine-dependent methyltransferases"/>
    <property type="match status" value="1"/>
</dbReference>
<keyword evidence="2" id="KW-0808">Transferase</keyword>
<evidence type="ECO:0000259" key="3">
    <source>
        <dbReference type="Pfam" id="PF13649"/>
    </source>
</evidence>